<dbReference type="InterPro" id="IPR001965">
    <property type="entry name" value="Znf_PHD"/>
</dbReference>
<dbReference type="GO" id="GO:0005634">
    <property type="term" value="C:nucleus"/>
    <property type="evidence" value="ECO:0007669"/>
    <property type="project" value="TreeGrafter"/>
</dbReference>
<comment type="similarity">
    <text evidence="2">Belongs to the BYE1 family.</text>
</comment>
<dbReference type="PROSITE" id="PS01359">
    <property type="entry name" value="ZF_PHD_1"/>
    <property type="match status" value="1"/>
</dbReference>
<reference evidence="13" key="4">
    <citation type="submission" date="2024-02" db="EMBL/GenBank/DDBJ databases">
        <title>Comparative genomics of Cryptococcus and Kwoniella reveals pathogenesis evolution and contrasting modes of karyotype evolution via chromosome fusion or intercentromeric recombination.</title>
        <authorList>
            <person name="Coelho M.A."/>
            <person name="David-Palma M."/>
            <person name="Shea T."/>
            <person name="Bowers K."/>
            <person name="McGinley-Smith S."/>
            <person name="Mohammad A.W."/>
            <person name="Gnirke A."/>
            <person name="Yurkov A.M."/>
            <person name="Nowrousian M."/>
            <person name="Sun S."/>
            <person name="Cuomo C.A."/>
            <person name="Heitman J."/>
        </authorList>
    </citation>
    <scope>NUCLEOTIDE SEQUENCE</scope>
    <source>
        <strain evidence="13">CBS 10737</strain>
    </source>
</reference>
<dbReference type="InterPro" id="IPR012921">
    <property type="entry name" value="SPOC_C"/>
</dbReference>
<dbReference type="RefSeq" id="XP_019011743.1">
    <property type="nucleotide sequence ID" value="XM_019155589.1"/>
</dbReference>
<dbReference type="GO" id="GO:0001139">
    <property type="term" value="F:RNA polymerase II complex recruiting activity"/>
    <property type="evidence" value="ECO:0007669"/>
    <property type="project" value="TreeGrafter"/>
</dbReference>
<dbReference type="GO" id="GO:0031564">
    <property type="term" value="P:transcription antitermination"/>
    <property type="evidence" value="ECO:0007669"/>
    <property type="project" value="TreeGrafter"/>
</dbReference>
<feature type="region of interest" description="Disordered" evidence="9">
    <location>
        <begin position="1"/>
        <end position="35"/>
    </location>
</feature>
<dbReference type="PROSITE" id="PS51321">
    <property type="entry name" value="TFIIS_CENTRAL"/>
    <property type="match status" value="1"/>
</dbReference>
<dbReference type="GO" id="GO:0031440">
    <property type="term" value="P:regulation of mRNA 3'-end processing"/>
    <property type="evidence" value="ECO:0007669"/>
    <property type="project" value="TreeGrafter"/>
</dbReference>
<protein>
    <recommendedName>
        <fullName evidence="3">Transcription factor BYE1</fullName>
    </recommendedName>
</protein>
<reference evidence="13" key="2">
    <citation type="submission" date="2013-07" db="EMBL/GenBank/DDBJ databases">
        <authorList>
            <consortium name="The Broad Institute Genome Sequencing Platform"/>
            <person name="Cuomo C."/>
            <person name="Litvintseva A."/>
            <person name="Chen Y."/>
            <person name="Heitman J."/>
            <person name="Sun S."/>
            <person name="Springer D."/>
            <person name="Dromer F."/>
            <person name="Young S.K."/>
            <person name="Zeng Q."/>
            <person name="Gargeya S."/>
            <person name="Fitzgerald M."/>
            <person name="Abouelleil A."/>
            <person name="Alvarado L."/>
            <person name="Berlin A.M."/>
            <person name="Chapman S.B."/>
            <person name="Dewar J."/>
            <person name="Goldberg J."/>
            <person name="Griggs A."/>
            <person name="Gujja S."/>
            <person name="Hansen M."/>
            <person name="Howarth C."/>
            <person name="Imamovic A."/>
            <person name="Larimer J."/>
            <person name="McCowan C."/>
            <person name="Murphy C."/>
            <person name="Pearson M."/>
            <person name="Priest M."/>
            <person name="Roberts A."/>
            <person name="Saif S."/>
            <person name="Shea T."/>
            <person name="Sykes S."/>
            <person name="Wortman J."/>
            <person name="Nusbaum C."/>
            <person name="Birren B."/>
        </authorList>
    </citation>
    <scope>NUCLEOTIDE SEQUENCE</scope>
    <source>
        <strain evidence="13">CBS 10737</strain>
    </source>
</reference>
<dbReference type="EMBL" id="KI894010">
    <property type="protein sequence ID" value="OCF50524.1"/>
    <property type="molecule type" value="Genomic_DNA"/>
</dbReference>
<dbReference type="AlphaFoldDB" id="A0A1B9I4T3"/>
<evidence type="ECO:0000256" key="6">
    <source>
        <dbReference type="ARBA" id="ARBA00022833"/>
    </source>
</evidence>
<feature type="compositionally biased region" description="Basic and acidic residues" evidence="9">
    <location>
        <begin position="205"/>
        <end position="227"/>
    </location>
</feature>
<evidence type="ECO:0000313" key="13">
    <source>
        <dbReference type="EMBL" id="WWC71289.1"/>
    </source>
</evidence>
<organism evidence="12">
    <name type="scientific">Kwoniella pini CBS 10737</name>
    <dbReference type="NCBI Taxonomy" id="1296096"/>
    <lineage>
        <taxon>Eukaryota</taxon>
        <taxon>Fungi</taxon>
        <taxon>Dikarya</taxon>
        <taxon>Basidiomycota</taxon>
        <taxon>Agaricomycotina</taxon>
        <taxon>Tremellomycetes</taxon>
        <taxon>Tremellales</taxon>
        <taxon>Cryptococcaceae</taxon>
        <taxon>Kwoniella</taxon>
    </lineage>
</organism>
<feature type="region of interest" description="Disordered" evidence="9">
    <location>
        <begin position="735"/>
        <end position="801"/>
    </location>
</feature>
<name>A0A1B9I4T3_9TREE</name>
<evidence type="ECO:0000313" key="12">
    <source>
        <dbReference type="EMBL" id="OCF50524.1"/>
    </source>
</evidence>
<dbReference type="GeneID" id="30172218"/>
<evidence type="ECO:0000256" key="4">
    <source>
        <dbReference type="ARBA" id="ARBA00022723"/>
    </source>
</evidence>
<gene>
    <name evidence="12" type="ORF">I206_03849</name>
    <name evidence="13" type="ORF">I206_105242</name>
</gene>
<dbReference type="InterPro" id="IPR019787">
    <property type="entry name" value="Znf_PHD-finger"/>
</dbReference>
<evidence type="ECO:0000259" key="10">
    <source>
        <dbReference type="PROSITE" id="PS50016"/>
    </source>
</evidence>
<evidence type="ECO:0000256" key="9">
    <source>
        <dbReference type="SAM" id="MobiDB-lite"/>
    </source>
</evidence>
<evidence type="ECO:0000256" key="7">
    <source>
        <dbReference type="PROSITE-ProRule" id="PRU00146"/>
    </source>
</evidence>
<dbReference type="STRING" id="1296096.A0A1B9I4T3"/>
<dbReference type="InterPro" id="IPR013083">
    <property type="entry name" value="Znf_RING/FYVE/PHD"/>
</dbReference>
<dbReference type="InterPro" id="IPR011011">
    <property type="entry name" value="Znf_FYVE_PHD"/>
</dbReference>
<dbReference type="CDD" id="cd21538">
    <property type="entry name" value="SPOC_TFIIS"/>
    <property type="match status" value="1"/>
</dbReference>
<feature type="region of interest" description="Disordered" evidence="9">
    <location>
        <begin position="48"/>
        <end position="74"/>
    </location>
</feature>
<evidence type="ECO:0000256" key="2">
    <source>
        <dbReference type="ARBA" id="ARBA00011050"/>
    </source>
</evidence>
<feature type="compositionally biased region" description="Low complexity" evidence="9">
    <location>
        <begin position="179"/>
        <end position="194"/>
    </location>
</feature>
<dbReference type="InterPro" id="IPR036575">
    <property type="entry name" value="TFIIS_cen_dom_sf"/>
</dbReference>
<dbReference type="Gene3D" id="1.10.472.30">
    <property type="entry name" value="Transcription elongation factor S-II, central domain"/>
    <property type="match status" value="1"/>
</dbReference>
<comment type="function">
    <text evidence="1">Negative regulator of transcription elongation.</text>
</comment>
<dbReference type="Pfam" id="PF07744">
    <property type="entry name" value="SPOC"/>
    <property type="match status" value="1"/>
</dbReference>
<evidence type="ECO:0000256" key="8">
    <source>
        <dbReference type="SAM" id="Coils"/>
    </source>
</evidence>
<reference evidence="12" key="3">
    <citation type="submission" date="2016-07" db="EMBL/GenBank/DDBJ databases">
        <title>Evolution of pathogenesis and genome organization in the Tremellales.</title>
        <authorList>
            <person name="Cuomo C."/>
            <person name="Litvintseva A."/>
            <person name="Heitman J."/>
            <person name="Chen Y."/>
            <person name="Sun S."/>
            <person name="Springer D."/>
            <person name="Dromer F."/>
            <person name="Young S."/>
            <person name="Zeng Q."/>
            <person name="Chapman S."/>
            <person name="Gujja S."/>
            <person name="Saif S."/>
            <person name="Birren B."/>
        </authorList>
    </citation>
    <scope>NUCLEOTIDE SEQUENCE</scope>
    <source>
        <strain evidence="12">CBS 10737</strain>
    </source>
</reference>
<feature type="coiled-coil region" evidence="8">
    <location>
        <begin position="374"/>
        <end position="401"/>
    </location>
</feature>
<dbReference type="GO" id="GO:0006368">
    <property type="term" value="P:transcription elongation by RNA polymerase II"/>
    <property type="evidence" value="ECO:0007669"/>
    <property type="project" value="TreeGrafter"/>
</dbReference>
<evidence type="ECO:0000259" key="11">
    <source>
        <dbReference type="PROSITE" id="PS51321"/>
    </source>
</evidence>
<evidence type="ECO:0000313" key="14">
    <source>
        <dbReference type="Proteomes" id="UP000094020"/>
    </source>
</evidence>
<feature type="domain" description="PHD-type" evidence="10">
    <location>
        <begin position="82"/>
        <end position="131"/>
    </location>
</feature>
<sequence length="801" mass="88699">MPEQLISPSEASTSAQVDASPIGTRTTGRTRVKSQRVLEAEDTKRFLLKQTKLEAEPGSTSTKPKTYSKKGKGKGKKKAEDEVYCICKTDNEGSMIECGECNDWFHFTCIDLKEDEAEKIHVYICPECAESTDKKTTYKYDISTFPSPSPPPGMVDPPKKKTKTRKVTPSSTSDDDSGSEAQIASSSSRASSAHPTPPPNKRPRLSSDVKRKSSINVDRKMSVDRKPSFGGGLPPMRKYVREKLAPLFQGLFGDMSVEDAQRFSEEVEDGIYSNFKEIIAGKENAGTRYKTQFNLLSSSIVRGLRPDLISSITSRTLSPVQIATLTSADLASEEQLKAIQKAKQAVLEQTVKSKEDNSTTIRLGRDGFEKVENVHEKEMKLLAQQEEFARLRAEEERKLRENPPTPIEEVEKSPIVNKFMDGPKRSESIDISSPLKQPFVISAWTGSTPQKSNNEEEEINNFDQSNLDLSDIIVVGDEEPFDDLDETPIEAVPKSEMELFEAKEVLWSGGIVNPANPSPHIPPISLRLICRAGQINWKFLLPHDKIEITGRVPTRNSLQFLSDSRLNPSKELVTVAFSLDEKATDEEIIAWEEMVEYHIGKDRHALYLPYGNHPPAGAAKELYMIPLRPGDPSPEFTELIDGFSLPTTGRTTSVFLGVFVSNKLSTPTSVPPPPPQVSQPPSIAVPPPTVPSNPVIQNDQLQALMASLNPTAIQGLVGGITTPILGGSTPPIGGITPYPSYPQQGYSPYDNGGYTPQPYGDWRDRRDESRRDPRRRGDRRDGDRDRDNGWASRGGVRDGRY</sequence>
<evidence type="ECO:0000256" key="3">
    <source>
        <dbReference type="ARBA" id="ARBA00021616"/>
    </source>
</evidence>
<keyword evidence="14" id="KW-1185">Reference proteome</keyword>
<evidence type="ECO:0000256" key="5">
    <source>
        <dbReference type="ARBA" id="ARBA00022771"/>
    </source>
</evidence>
<dbReference type="SUPFAM" id="SSF57903">
    <property type="entry name" value="FYVE/PHD zinc finger"/>
    <property type="match status" value="1"/>
</dbReference>
<keyword evidence="6" id="KW-0862">Zinc</keyword>
<dbReference type="Gene3D" id="3.30.40.10">
    <property type="entry name" value="Zinc/RING finger domain, C3HC4 (zinc finger)"/>
    <property type="match status" value="1"/>
</dbReference>
<dbReference type="EMBL" id="CP144525">
    <property type="protein sequence ID" value="WWC71289.1"/>
    <property type="molecule type" value="Genomic_DNA"/>
</dbReference>
<feature type="compositionally biased region" description="Low complexity" evidence="9">
    <location>
        <begin position="735"/>
        <end position="749"/>
    </location>
</feature>
<keyword evidence="8" id="KW-0175">Coiled coil</keyword>
<dbReference type="GO" id="GO:0000977">
    <property type="term" value="F:RNA polymerase II transcription regulatory region sequence-specific DNA binding"/>
    <property type="evidence" value="ECO:0007669"/>
    <property type="project" value="TreeGrafter"/>
</dbReference>
<dbReference type="InterPro" id="IPR003618">
    <property type="entry name" value="TFIIS_cen_dom"/>
</dbReference>
<dbReference type="GO" id="GO:0006362">
    <property type="term" value="P:transcription elongation by RNA polymerase I"/>
    <property type="evidence" value="ECO:0007669"/>
    <property type="project" value="TreeGrafter"/>
</dbReference>
<accession>A0A1B9I4T3</accession>
<feature type="compositionally biased region" description="Basic and acidic residues" evidence="9">
    <location>
        <begin position="761"/>
        <end position="771"/>
    </location>
</feature>
<dbReference type="Pfam" id="PF00628">
    <property type="entry name" value="PHD"/>
    <property type="match status" value="1"/>
</dbReference>
<keyword evidence="4" id="KW-0479">Metal-binding</keyword>
<feature type="compositionally biased region" description="Basic and acidic residues" evidence="9">
    <location>
        <begin position="778"/>
        <end position="788"/>
    </location>
</feature>
<dbReference type="GO" id="GO:0008270">
    <property type="term" value="F:zinc ion binding"/>
    <property type="evidence" value="ECO:0007669"/>
    <property type="project" value="UniProtKB-KW"/>
</dbReference>
<feature type="region of interest" description="Disordered" evidence="9">
    <location>
        <begin position="142"/>
        <end position="234"/>
    </location>
</feature>
<evidence type="ECO:0000256" key="1">
    <source>
        <dbReference type="ARBA" id="ARBA00002311"/>
    </source>
</evidence>
<feature type="domain" description="TFIIS central" evidence="11">
    <location>
        <begin position="240"/>
        <end position="358"/>
    </location>
</feature>
<dbReference type="Proteomes" id="UP000094020">
    <property type="component" value="Chromosome 7"/>
</dbReference>
<dbReference type="SMART" id="SM00249">
    <property type="entry name" value="PHD"/>
    <property type="match status" value="1"/>
</dbReference>
<dbReference type="KEGG" id="kpin:30172218"/>
<dbReference type="InterPro" id="IPR019786">
    <property type="entry name" value="Zinc_finger_PHD-type_CS"/>
</dbReference>
<dbReference type="PROSITE" id="PS50016">
    <property type="entry name" value="ZF_PHD_2"/>
    <property type="match status" value="1"/>
</dbReference>
<keyword evidence="5 7" id="KW-0863">Zinc-finger</keyword>
<dbReference type="SUPFAM" id="SSF46942">
    <property type="entry name" value="Elongation factor TFIIS domain 2"/>
    <property type="match status" value="1"/>
</dbReference>
<dbReference type="OrthoDB" id="436852at2759"/>
<dbReference type="PANTHER" id="PTHR11477:SF11">
    <property type="entry name" value="TRANSCRIPTION FACTOR BYE1"/>
    <property type="match status" value="1"/>
</dbReference>
<feature type="compositionally biased region" description="Polar residues" evidence="9">
    <location>
        <begin position="1"/>
        <end position="27"/>
    </location>
</feature>
<dbReference type="PANTHER" id="PTHR11477">
    <property type="entry name" value="TRANSCRIPTION FACTOR S-II ZINC FINGER DOMAIN-CONTAINING PROTEIN"/>
    <property type="match status" value="1"/>
</dbReference>
<reference evidence="12" key="1">
    <citation type="submission" date="2013-07" db="EMBL/GenBank/DDBJ databases">
        <title>The Genome Sequence of Cryptococcus pinus CBS10737.</title>
        <authorList>
            <consortium name="The Broad Institute Genome Sequencing Platform"/>
            <person name="Cuomo C."/>
            <person name="Litvintseva A."/>
            <person name="Chen Y."/>
            <person name="Heitman J."/>
            <person name="Sun S."/>
            <person name="Springer D."/>
            <person name="Dromer F."/>
            <person name="Young S.K."/>
            <person name="Zeng Q."/>
            <person name="Gargeya S."/>
            <person name="Fitzgerald M."/>
            <person name="Abouelleil A."/>
            <person name="Alvarado L."/>
            <person name="Berlin A.M."/>
            <person name="Chapman S.B."/>
            <person name="Dewar J."/>
            <person name="Goldberg J."/>
            <person name="Griggs A."/>
            <person name="Gujja S."/>
            <person name="Hansen M."/>
            <person name="Howarth C."/>
            <person name="Imamovic A."/>
            <person name="Larimer J."/>
            <person name="McCowan C."/>
            <person name="Murphy C."/>
            <person name="Pearson M."/>
            <person name="Priest M."/>
            <person name="Roberts A."/>
            <person name="Saif S."/>
            <person name="Shea T."/>
            <person name="Sykes S."/>
            <person name="Wortman J."/>
            <person name="Nusbaum C."/>
            <person name="Birren B."/>
        </authorList>
    </citation>
    <scope>NUCLEOTIDE SEQUENCE [LARGE SCALE GENOMIC DNA]</scope>
    <source>
        <strain evidence="12">CBS 10737</strain>
    </source>
</reference>
<proteinExistence type="inferred from homology"/>
<dbReference type="Pfam" id="PF07500">
    <property type="entry name" value="TFIIS_M"/>
    <property type="match status" value="1"/>
</dbReference>